<accession>A0A4R7V8Z6</accession>
<evidence type="ECO:0000313" key="2">
    <source>
        <dbReference type="EMBL" id="TDV45386.1"/>
    </source>
</evidence>
<dbReference type="Proteomes" id="UP000294927">
    <property type="component" value="Unassembled WGS sequence"/>
</dbReference>
<dbReference type="RefSeq" id="WP_133906119.1">
    <property type="nucleotide sequence ID" value="NZ_SOCP01000012.1"/>
</dbReference>
<dbReference type="InterPro" id="IPR013974">
    <property type="entry name" value="SAF"/>
</dbReference>
<name>A0A4R7V8Z6_9PSEU</name>
<dbReference type="OrthoDB" id="4808509at2"/>
<protein>
    <submittedName>
        <fullName evidence="2">Flp pilus assembly protein CpaB</fullName>
    </submittedName>
</protein>
<dbReference type="Pfam" id="PF08666">
    <property type="entry name" value="SAF"/>
    <property type="match status" value="1"/>
</dbReference>
<comment type="caution">
    <text evidence="2">The sequence shown here is derived from an EMBL/GenBank/DDBJ whole genome shotgun (WGS) entry which is preliminary data.</text>
</comment>
<dbReference type="SMART" id="SM00858">
    <property type="entry name" value="SAF"/>
    <property type="match status" value="1"/>
</dbReference>
<gene>
    <name evidence="2" type="ORF">CLV71_11251</name>
</gene>
<feature type="domain" description="SAF" evidence="1">
    <location>
        <begin position="45"/>
        <end position="107"/>
    </location>
</feature>
<dbReference type="AlphaFoldDB" id="A0A4R7V8Z6"/>
<organism evidence="2 3">
    <name type="scientific">Actinophytocola oryzae</name>
    <dbReference type="NCBI Taxonomy" id="502181"/>
    <lineage>
        <taxon>Bacteria</taxon>
        <taxon>Bacillati</taxon>
        <taxon>Actinomycetota</taxon>
        <taxon>Actinomycetes</taxon>
        <taxon>Pseudonocardiales</taxon>
        <taxon>Pseudonocardiaceae</taxon>
    </lineage>
</organism>
<dbReference type="CDD" id="cd11614">
    <property type="entry name" value="SAF_CpaB_FlgA_like"/>
    <property type="match status" value="1"/>
</dbReference>
<sequence length="203" mass="21283">MKRSRRRLDGWPRWLALRRITSLVLVLAAGALAVLQANRDTAATVPMLVAARDLAPGMTLRAADVEVTRLPASLRPPAALTSPREVAGRVLASATTVGEPLTRVRLIGVENSRLAAGGSDVAAVPFRLSDPAVADLLTPGAAVDVVTVEPDDTGPWVLAADATVLTVRRADDDARLVVLALPREEATRVAAAALDSPVTVTLR</sequence>
<evidence type="ECO:0000313" key="3">
    <source>
        <dbReference type="Proteomes" id="UP000294927"/>
    </source>
</evidence>
<proteinExistence type="predicted"/>
<reference evidence="2 3" key="1">
    <citation type="submission" date="2019-03" db="EMBL/GenBank/DDBJ databases">
        <title>Genomic Encyclopedia of Archaeal and Bacterial Type Strains, Phase II (KMG-II): from individual species to whole genera.</title>
        <authorList>
            <person name="Goeker M."/>
        </authorList>
    </citation>
    <scope>NUCLEOTIDE SEQUENCE [LARGE SCALE GENOMIC DNA]</scope>
    <source>
        <strain evidence="2 3">DSM 45499</strain>
    </source>
</reference>
<keyword evidence="3" id="KW-1185">Reference proteome</keyword>
<evidence type="ECO:0000259" key="1">
    <source>
        <dbReference type="SMART" id="SM00858"/>
    </source>
</evidence>
<dbReference type="EMBL" id="SOCP01000012">
    <property type="protein sequence ID" value="TDV45386.1"/>
    <property type="molecule type" value="Genomic_DNA"/>
</dbReference>